<dbReference type="Pfam" id="PF13855">
    <property type="entry name" value="LRR_8"/>
    <property type="match status" value="2"/>
</dbReference>
<dbReference type="SMART" id="SM00364">
    <property type="entry name" value="LRR_BAC"/>
    <property type="match status" value="2"/>
</dbReference>
<keyword evidence="1" id="KW-0433">Leucine-rich repeat</keyword>
<evidence type="ECO:0000256" key="1">
    <source>
        <dbReference type="ARBA" id="ARBA00022614"/>
    </source>
</evidence>
<keyword evidence="5" id="KW-1185">Reference proteome</keyword>
<keyword evidence="3" id="KW-0732">Signal</keyword>
<name>A0AAV4SB84_9ARAC</name>
<evidence type="ECO:0000313" key="4">
    <source>
        <dbReference type="EMBL" id="GIY30910.1"/>
    </source>
</evidence>
<sequence>MALLKFLYLLSFLAVSWSCPFQEDLLPCTCKPVIAGFNIVCTNFNSSIELKNAFRTLKREKANVFILLIQGVHIENSLPTDLFNDMKINQITVKESKLRLPRPVFSGLDSILNVLNVADNSLVINSGEQFILARLNDLDELYIKSNHLEKVRDNMLNEKVPNVKMIELDSNDISEIEDRAFANLISLKKISLADNRIKVIRRSMFPNPATHLTRIDISFNEIRSLPENIFETMPALKEVILSGNELKNLPESTWDPVWEHLNQVLLFDNPLECDESMDWIKERPKPYNFDGYCVSPKSMSGRSVKDI</sequence>
<dbReference type="SMART" id="SM00369">
    <property type="entry name" value="LRR_TYP"/>
    <property type="match status" value="5"/>
</dbReference>
<gene>
    <name evidence="4" type="ORF">CDAR_529831</name>
</gene>
<protein>
    <submittedName>
        <fullName evidence="4">Uncharacterized protein</fullName>
    </submittedName>
</protein>
<dbReference type="InterPro" id="IPR003591">
    <property type="entry name" value="Leu-rich_rpt_typical-subtyp"/>
</dbReference>
<organism evidence="4 5">
    <name type="scientific">Caerostris darwini</name>
    <dbReference type="NCBI Taxonomy" id="1538125"/>
    <lineage>
        <taxon>Eukaryota</taxon>
        <taxon>Metazoa</taxon>
        <taxon>Ecdysozoa</taxon>
        <taxon>Arthropoda</taxon>
        <taxon>Chelicerata</taxon>
        <taxon>Arachnida</taxon>
        <taxon>Araneae</taxon>
        <taxon>Araneomorphae</taxon>
        <taxon>Entelegynae</taxon>
        <taxon>Araneoidea</taxon>
        <taxon>Araneidae</taxon>
        <taxon>Caerostris</taxon>
    </lineage>
</organism>
<dbReference type="Proteomes" id="UP001054837">
    <property type="component" value="Unassembled WGS sequence"/>
</dbReference>
<dbReference type="SUPFAM" id="SSF52058">
    <property type="entry name" value="L domain-like"/>
    <property type="match status" value="1"/>
</dbReference>
<reference evidence="4 5" key="1">
    <citation type="submission" date="2021-06" db="EMBL/GenBank/DDBJ databases">
        <title>Caerostris darwini draft genome.</title>
        <authorList>
            <person name="Kono N."/>
            <person name="Arakawa K."/>
        </authorList>
    </citation>
    <scope>NUCLEOTIDE SEQUENCE [LARGE SCALE GENOMIC DNA]</scope>
</reference>
<dbReference type="EMBL" id="BPLQ01007569">
    <property type="protein sequence ID" value="GIY30910.1"/>
    <property type="molecule type" value="Genomic_DNA"/>
</dbReference>
<dbReference type="PANTHER" id="PTHR24366">
    <property type="entry name" value="IG(IMMUNOGLOBULIN) AND LRR(LEUCINE RICH REPEAT) DOMAINS"/>
    <property type="match status" value="1"/>
</dbReference>
<feature type="signal peptide" evidence="3">
    <location>
        <begin position="1"/>
        <end position="18"/>
    </location>
</feature>
<evidence type="ECO:0000313" key="5">
    <source>
        <dbReference type="Proteomes" id="UP001054837"/>
    </source>
</evidence>
<dbReference type="PANTHER" id="PTHR24366:SF170">
    <property type="entry name" value="RE50361P"/>
    <property type="match status" value="1"/>
</dbReference>
<feature type="chain" id="PRO_5043551295" evidence="3">
    <location>
        <begin position="19"/>
        <end position="307"/>
    </location>
</feature>
<dbReference type="AlphaFoldDB" id="A0AAV4SB84"/>
<evidence type="ECO:0000256" key="3">
    <source>
        <dbReference type="SAM" id="SignalP"/>
    </source>
</evidence>
<dbReference type="InterPro" id="IPR032675">
    <property type="entry name" value="LRR_dom_sf"/>
</dbReference>
<proteinExistence type="predicted"/>
<dbReference type="Gene3D" id="3.80.10.10">
    <property type="entry name" value="Ribonuclease Inhibitor"/>
    <property type="match status" value="1"/>
</dbReference>
<accession>A0AAV4SB84</accession>
<evidence type="ECO:0000256" key="2">
    <source>
        <dbReference type="ARBA" id="ARBA00022737"/>
    </source>
</evidence>
<keyword evidence="2" id="KW-0677">Repeat</keyword>
<dbReference type="InterPro" id="IPR001611">
    <property type="entry name" value="Leu-rich_rpt"/>
</dbReference>
<comment type="caution">
    <text evidence="4">The sequence shown here is derived from an EMBL/GenBank/DDBJ whole genome shotgun (WGS) entry which is preliminary data.</text>
</comment>